<feature type="non-terminal residue" evidence="5">
    <location>
        <position position="1"/>
    </location>
</feature>
<dbReference type="GO" id="GO:0005576">
    <property type="term" value="C:extracellular region"/>
    <property type="evidence" value="ECO:0007669"/>
    <property type="project" value="UniProtKB-SubCell"/>
</dbReference>
<dbReference type="InterPro" id="IPR036908">
    <property type="entry name" value="RlpA-like_sf"/>
</dbReference>
<reference evidence="6" key="1">
    <citation type="submission" date="2016-06" db="EMBL/GenBank/DDBJ databases">
        <title>Parallel loss of symbiosis genes in relatives of nitrogen-fixing non-legume Parasponia.</title>
        <authorList>
            <person name="Van Velzen R."/>
            <person name="Holmer R."/>
            <person name="Bu F."/>
            <person name="Rutten L."/>
            <person name="Van Zeijl A."/>
            <person name="Liu W."/>
            <person name="Santuari L."/>
            <person name="Cao Q."/>
            <person name="Sharma T."/>
            <person name="Shen D."/>
            <person name="Roswanjaya Y."/>
            <person name="Wardhani T."/>
            <person name="Kalhor M.S."/>
            <person name="Jansen J."/>
            <person name="Van den Hoogen J."/>
            <person name="Gungor B."/>
            <person name="Hartog M."/>
            <person name="Hontelez J."/>
            <person name="Verver J."/>
            <person name="Yang W.-C."/>
            <person name="Schijlen E."/>
            <person name="Repin R."/>
            <person name="Schilthuizen M."/>
            <person name="Schranz E."/>
            <person name="Heidstra R."/>
            <person name="Miyata K."/>
            <person name="Fedorova E."/>
            <person name="Kohlen W."/>
            <person name="Bisseling T."/>
            <person name="Smit S."/>
            <person name="Geurts R."/>
        </authorList>
    </citation>
    <scope>NUCLEOTIDE SEQUENCE [LARGE SCALE GENOMIC DNA]</scope>
    <source>
        <strain evidence="6">cv. WU1-14</strain>
    </source>
</reference>
<name>A0A2P5B2T2_PARAD</name>
<proteinExistence type="inferred from homology"/>
<dbReference type="OrthoDB" id="406505at2759"/>
<gene>
    <name evidence="5" type="ORF">PanWU01x14_277210</name>
</gene>
<sequence length="126" mass="14151">DSDCRKHGKFYPTYKCSPRVSGHTKAVLTLNSFEKGGDGGAPSECDNKYHSDDIPRCLQNITIYGNGRNVNAMVVDEYDSTARCDADHDYQPPCPNNTVDASKAVWKSLRVPESDWDELDIYWSQT</sequence>
<organism evidence="5 6">
    <name type="scientific">Parasponia andersonii</name>
    <name type="common">Sponia andersonii</name>
    <dbReference type="NCBI Taxonomy" id="3476"/>
    <lineage>
        <taxon>Eukaryota</taxon>
        <taxon>Viridiplantae</taxon>
        <taxon>Streptophyta</taxon>
        <taxon>Embryophyta</taxon>
        <taxon>Tracheophyta</taxon>
        <taxon>Spermatophyta</taxon>
        <taxon>Magnoliopsida</taxon>
        <taxon>eudicotyledons</taxon>
        <taxon>Gunneridae</taxon>
        <taxon>Pentapetalae</taxon>
        <taxon>rosids</taxon>
        <taxon>fabids</taxon>
        <taxon>Rosales</taxon>
        <taxon>Cannabaceae</taxon>
        <taxon>Parasponia</taxon>
    </lineage>
</organism>
<dbReference type="STRING" id="3476.A0A2P5B2T2"/>
<evidence type="ECO:0000256" key="2">
    <source>
        <dbReference type="ARBA" id="ARBA00005592"/>
    </source>
</evidence>
<evidence type="ECO:0000256" key="3">
    <source>
        <dbReference type="ARBA" id="ARBA00022525"/>
    </source>
</evidence>
<dbReference type="PANTHER" id="PTHR33191">
    <property type="entry name" value="RIPENING-RELATED PROTEIN 2-RELATED"/>
    <property type="match status" value="1"/>
</dbReference>
<protein>
    <recommendedName>
        <fullName evidence="7">RlpA-like double-psi beta-barrel domain containing protein</fullName>
    </recommendedName>
</protein>
<dbReference type="CDD" id="cd22270">
    <property type="entry name" value="DPBB_kiwellin-like"/>
    <property type="match status" value="1"/>
</dbReference>
<keyword evidence="3" id="KW-0964">Secreted</keyword>
<keyword evidence="4" id="KW-0732">Signal</keyword>
<dbReference type="InterPro" id="IPR039271">
    <property type="entry name" value="Kiwellin-like"/>
</dbReference>
<comment type="subcellular location">
    <subcellularLocation>
        <location evidence="1">Secreted</location>
    </subcellularLocation>
</comment>
<evidence type="ECO:0000313" key="5">
    <source>
        <dbReference type="EMBL" id="PON43065.1"/>
    </source>
</evidence>
<evidence type="ECO:0008006" key="7">
    <source>
        <dbReference type="Google" id="ProtNLM"/>
    </source>
</evidence>
<comment type="caution">
    <text evidence="5">The sequence shown here is derived from an EMBL/GenBank/DDBJ whole genome shotgun (WGS) entry which is preliminary data.</text>
</comment>
<dbReference type="PANTHER" id="PTHR33191:SF58">
    <property type="entry name" value="RIPENING-RELATED PROTEIN 1"/>
    <property type="match status" value="1"/>
</dbReference>
<keyword evidence="6" id="KW-1185">Reference proteome</keyword>
<accession>A0A2P5B2T2</accession>
<dbReference type="Gene3D" id="2.40.40.10">
    <property type="entry name" value="RlpA-like domain"/>
    <property type="match status" value="1"/>
</dbReference>
<dbReference type="Proteomes" id="UP000237105">
    <property type="component" value="Unassembled WGS sequence"/>
</dbReference>
<comment type="similarity">
    <text evidence="2">Belongs to the kiwellin family.</text>
</comment>
<dbReference type="EMBL" id="JXTB01000378">
    <property type="protein sequence ID" value="PON43065.1"/>
    <property type="molecule type" value="Genomic_DNA"/>
</dbReference>
<dbReference type="Pfam" id="PF24300">
    <property type="entry name" value="KWL1"/>
    <property type="match status" value="1"/>
</dbReference>
<evidence type="ECO:0000313" key="6">
    <source>
        <dbReference type="Proteomes" id="UP000237105"/>
    </source>
</evidence>
<evidence type="ECO:0000256" key="4">
    <source>
        <dbReference type="ARBA" id="ARBA00022729"/>
    </source>
</evidence>
<evidence type="ECO:0000256" key="1">
    <source>
        <dbReference type="ARBA" id="ARBA00004613"/>
    </source>
</evidence>
<dbReference type="AlphaFoldDB" id="A0A2P5B2T2"/>